<evidence type="ECO:0000313" key="4">
    <source>
        <dbReference type="WBParaSite" id="PSAMB.scaffold1427size31646.g12959.t1"/>
    </source>
</evidence>
<keyword evidence="2" id="KW-0812">Transmembrane</keyword>
<feature type="transmembrane region" description="Helical" evidence="2">
    <location>
        <begin position="119"/>
        <end position="137"/>
    </location>
</feature>
<keyword evidence="2" id="KW-0472">Membrane</keyword>
<name>A0A914V1N3_9BILA</name>
<evidence type="ECO:0000256" key="2">
    <source>
        <dbReference type="SAM" id="Phobius"/>
    </source>
</evidence>
<feature type="region of interest" description="Disordered" evidence="1">
    <location>
        <begin position="1"/>
        <end position="54"/>
    </location>
</feature>
<keyword evidence="2" id="KW-1133">Transmembrane helix</keyword>
<reference evidence="4" key="1">
    <citation type="submission" date="2022-11" db="UniProtKB">
        <authorList>
            <consortium name="WormBaseParasite"/>
        </authorList>
    </citation>
    <scope>IDENTIFICATION</scope>
</reference>
<keyword evidence="3" id="KW-1185">Reference proteome</keyword>
<feature type="compositionally biased region" description="Low complexity" evidence="1">
    <location>
        <begin position="431"/>
        <end position="448"/>
    </location>
</feature>
<feature type="compositionally biased region" description="Basic and acidic residues" evidence="1">
    <location>
        <begin position="8"/>
        <end position="24"/>
    </location>
</feature>
<sequence length="621" mass="66847">MSATKVQCRVDPDAHQVRVSREAPSRPNRATPSKDSPGGGHSQSKTERRKWPAGPLVACDQLESISAGQPAGRARITQSSRLAAEFAVTQSIGARGQTGKKKDVTAAAPKQTAAMSSTLFRWLFAIGLTAVCGWALVGAQTTAAMAQEDPLDDASLENVTATTALPIGFLVQAAMQVPTYADIATAEFVDKLEQRLRTAVVAAFDRQRAKHLSGSDASVRLLMGDDYGNNTPSGSAAHAIGVEITTVVRNPPRGRRVLVSFLVRFMDEPVNAQVVVNDLALLSLGELSAIIGYPVDQVAVHSSEEQESGRLWIIGVVIGATICLLLCGWCLLFAYYNTCGRPLNYRNANDGRRKQLWRTSSSGGIVLQPEAGEAYQSDNGQQSHGTKKIYLKEEPVQTDLTGGGVSQRMNELGLSAYYEIAPPPMTTPYYAAVSKPAPSPAAPQATSDAPRENEYLRPRLRSADARTLPSAPASGGGNEGVVRDHTRQHRERAKTPEEKRATSHKSGTIVPGNDAVRSQSRMSASSIAIDGGPVPTDPVHAAPISQPINWTPHFAGDEMQRIFHIYQSGYGSASENPRPMPSVSDSGALEFHTRELVGDRRQVSNDQLIRDTYMRSLEHIV</sequence>
<evidence type="ECO:0000313" key="3">
    <source>
        <dbReference type="Proteomes" id="UP000887566"/>
    </source>
</evidence>
<feature type="transmembrane region" description="Helical" evidence="2">
    <location>
        <begin position="311"/>
        <end position="336"/>
    </location>
</feature>
<organism evidence="3 4">
    <name type="scientific">Plectus sambesii</name>
    <dbReference type="NCBI Taxonomy" id="2011161"/>
    <lineage>
        <taxon>Eukaryota</taxon>
        <taxon>Metazoa</taxon>
        <taxon>Ecdysozoa</taxon>
        <taxon>Nematoda</taxon>
        <taxon>Chromadorea</taxon>
        <taxon>Plectida</taxon>
        <taxon>Plectina</taxon>
        <taxon>Plectoidea</taxon>
        <taxon>Plectidae</taxon>
        <taxon>Plectus</taxon>
    </lineage>
</organism>
<accession>A0A914V1N3</accession>
<feature type="region of interest" description="Disordered" evidence="1">
    <location>
        <begin position="431"/>
        <end position="514"/>
    </location>
</feature>
<evidence type="ECO:0000256" key="1">
    <source>
        <dbReference type="SAM" id="MobiDB-lite"/>
    </source>
</evidence>
<protein>
    <submittedName>
        <fullName evidence="4">Uncharacterized protein</fullName>
    </submittedName>
</protein>
<dbReference type="Proteomes" id="UP000887566">
    <property type="component" value="Unplaced"/>
</dbReference>
<proteinExistence type="predicted"/>
<dbReference type="AlphaFoldDB" id="A0A914V1N3"/>
<dbReference type="WBParaSite" id="PSAMB.scaffold1427size31646.g12959.t1">
    <property type="protein sequence ID" value="PSAMB.scaffold1427size31646.g12959.t1"/>
    <property type="gene ID" value="PSAMB.scaffold1427size31646.g12959"/>
</dbReference>
<feature type="compositionally biased region" description="Basic and acidic residues" evidence="1">
    <location>
        <begin position="449"/>
        <end position="464"/>
    </location>
</feature>